<feature type="region of interest" description="Disordered" evidence="1">
    <location>
        <begin position="529"/>
        <end position="596"/>
    </location>
</feature>
<protein>
    <recommendedName>
        <fullName evidence="3">DUF7042 domain-containing protein</fullName>
    </recommendedName>
</protein>
<proteinExistence type="predicted"/>
<dbReference type="AlphaFoldDB" id="V4A6J1"/>
<dbReference type="EMBL" id="KB202367">
    <property type="protein sequence ID" value="ESO90640.1"/>
    <property type="molecule type" value="Genomic_DNA"/>
</dbReference>
<feature type="transmembrane region" description="Helical" evidence="2">
    <location>
        <begin position="336"/>
        <end position="360"/>
    </location>
</feature>
<reference evidence="4 5" key="1">
    <citation type="journal article" date="2013" name="Nature">
        <title>Insights into bilaterian evolution from three spiralian genomes.</title>
        <authorList>
            <person name="Simakov O."/>
            <person name="Marletaz F."/>
            <person name="Cho S.J."/>
            <person name="Edsinger-Gonzales E."/>
            <person name="Havlak P."/>
            <person name="Hellsten U."/>
            <person name="Kuo D.H."/>
            <person name="Larsson T."/>
            <person name="Lv J."/>
            <person name="Arendt D."/>
            <person name="Savage R."/>
            <person name="Osoegawa K."/>
            <person name="de Jong P."/>
            <person name="Grimwood J."/>
            <person name="Chapman J.A."/>
            <person name="Shapiro H."/>
            <person name="Aerts A."/>
            <person name="Otillar R.P."/>
            <person name="Terry A.Y."/>
            <person name="Boore J.L."/>
            <person name="Grigoriev I.V."/>
            <person name="Lindberg D.R."/>
            <person name="Seaver E.C."/>
            <person name="Weisblat D.A."/>
            <person name="Putnam N.H."/>
            <person name="Rokhsar D.S."/>
        </authorList>
    </citation>
    <scope>NUCLEOTIDE SEQUENCE [LARGE SCALE GENOMIC DNA]</scope>
</reference>
<evidence type="ECO:0000313" key="5">
    <source>
        <dbReference type="Proteomes" id="UP000030746"/>
    </source>
</evidence>
<feature type="compositionally biased region" description="Basic and acidic residues" evidence="1">
    <location>
        <begin position="698"/>
        <end position="709"/>
    </location>
</feature>
<feature type="region of interest" description="Disordered" evidence="1">
    <location>
        <begin position="754"/>
        <end position="779"/>
    </location>
</feature>
<feature type="compositionally biased region" description="Low complexity" evidence="1">
    <location>
        <begin position="683"/>
        <end position="693"/>
    </location>
</feature>
<dbReference type="InterPro" id="IPR055470">
    <property type="entry name" value="DUF7042"/>
</dbReference>
<feature type="compositionally biased region" description="Basic and acidic residues" evidence="1">
    <location>
        <begin position="565"/>
        <end position="580"/>
    </location>
</feature>
<dbReference type="OrthoDB" id="6097697at2759"/>
<evidence type="ECO:0000313" key="4">
    <source>
        <dbReference type="EMBL" id="ESO90640.1"/>
    </source>
</evidence>
<accession>V4A6J1</accession>
<feature type="compositionally biased region" description="Basic and acidic residues" evidence="1">
    <location>
        <begin position="833"/>
        <end position="842"/>
    </location>
</feature>
<feature type="domain" description="DUF7042" evidence="3">
    <location>
        <begin position="179"/>
        <end position="299"/>
    </location>
</feature>
<sequence>MGNELYTSTTLHRYGLREILVTLNYWNNEIKPKYRKTTSRNENDGCNLPTNLQGSFLDSTKGLLNFNTTSLSGYNIGSLGSFEFSCFLAVANRFILESNTFKYFDLNWKAYVCWDLNEISSDQYSYYEMSNRLSDAGNERVKMYLEGQTINTNEICALSSQISGSYKILLKNESLSTTSTACPTALQQYFTYTVDVGNGNDSCSDQSTLFGVCSATSEMTFNYTAGCSTQMMAYSSTGIVHCLHSVQANNLTYLTVFNRDYSPTVNDTYQLTCLVLDTSNTSQIEFTQYPKQCQDDQNATYVPSPGAAAVLSYSVESTTALPTTTEPALAAASTDWIIALVVVIILLVIFISIVLVYYYISFKKEFEAKQKKLDDKRAVDTVDGRYNEEDDAFGERGKAPPHLRIMFPDYTKRSIKKYKGKVDVETSYGFDDFDGEFVYDNGFDPITKTYEDKASKEERMSNDSALGMEEDDRYIPPPIAPTPEHRTNHEVKAFRKVHGRQDFKSAAALTDAANSMNLVKKIKKFARKKKRKSEIYQTPEPGFNTNRTEDTQRSANPNYVRGIGKGHETDRGRESKRKVNPENTNPKNATQLDAIDSNLYSSSKANRYQDSSKPSDDDVSSILAGTVLNDSEHQGFKKRLPMKGVHYSPRGPGVIMEDLEEDVSKQYTEGFVSNEPESPQSALPSGPLSTRLPPLTPRKPEKHKERTKSGSETSMTVTPNMKIRRYENYGEGVNPNEPMSLSDRNNLHYIQRLNRKGPKRLGSFRQSKSAGSQGELKRKNLSEDKYKKLLEELYPDKKYFDYTKDSCRPSEEYLSNKTNEGLEYLQQCAEYWEEHQVPERPHSTPSQSKGSKSARSTKERQSGSGGLSRNQSVHTSQYGGNDNFPPAVS</sequence>
<dbReference type="GeneID" id="20249324"/>
<feature type="compositionally biased region" description="Polar residues" evidence="1">
    <location>
        <begin position="867"/>
        <end position="880"/>
    </location>
</feature>
<keyword evidence="5" id="KW-1185">Reference proteome</keyword>
<keyword evidence="2" id="KW-0812">Transmembrane</keyword>
<feature type="compositionally biased region" description="Polar residues" evidence="1">
    <location>
        <begin position="843"/>
        <end position="854"/>
    </location>
</feature>
<feature type="compositionally biased region" description="Polar residues" evidence="1">
    <location>
        <begin position="581"/>
        <end position="591"/>
    </location>
</feature>
<dbReference type="Pfam" id="PF23069">
    <property type="entry name" value="DUF7042"/>
    <property type="match status" value="1"/>
</dbReference>
<organism evidence="4 5">
    <name type="scientific">Lottia gigantea</name>
    <name type="common">Giant owl limpet</name>
    <dbReference type="NCBI Taxonomy" id="225164"/>
    <lineage>
        <taxon>Eukaryota</taxon>
        <taxon>Metazoa</taxon>
        <taxon>Spiralia</taxon>
        <taxon>Lophotrochozoa</taxon>
        <taxon>Mollusca</taxon>
        <taxon>Gastropoda</taxon>
        <taxon>Patellogastropoda</taxon>
        <taxon>Lottioidea</taxon>
        <taxon>Lottiidae</taxon>
        <taxon>Lottia</taxon>
    </lineage>
</organism>
<keyword evidence="2" id="KW-0472">Membrane</keyword>
<dbReference type="CTD" id="20249324"/>
<evidence type="ECO:0000259" key="3">
    <source>
        <dbReference type="Pfam" id="PF23069"/>
    </source>
</evidence>
<gene>
    <name evidence="4" type="ORF">LOTGIDRAFT_233654</name>
</gene>
<dbReference type="Proteomes" id="UP000030746">
    <property type="component" value="Unassembled WGS sequence"/>
</dbReference>
<evidence type="ECO:0000256" key="1">
    <source>
        <dbReference type="SAM" id="MobiDB-lite"/>
    </source>
</evidence>
<feature type="region of interest" description="Disordered" evidence="1">
    <location>
        <begin position="671"/>
        <end position="716"/>
    </location>
</feature>
<evidence type="ECO:0000256" key="2">
    <source>
        <dbReference type="SAM" id="Phobius"/>
    </source>
</evidence>
<name>V4A6J1_LOTGI</name>
<dbReference type="OMA" id="MESEDWI"/>
<keyword evidence="2" id="KW-1133">Transmembrane helix</keyword>
<dbReference type="HOGENOM" id="CLU_324742_0_0_1"/>
<dbReference type="KEGG" id="lgi:LOTGIDRAFT_233654"/>
<dbReference type="RefSeq" id="XP_009058639.1">
    <property type="nucleotide sequence ID" value="XM_009060391.1"/>
</dbReference>
<feature type="region of interest" description="Disordered" evidence="1">
    <location>
        <begin position="833"/>
        <end position="889"/>
    </location>
</feature>